<feature type="transmembrane region" description="Helical" evidence="6">
    <location>
        <begin position="136"/>
        <end position="155"/>
    </location>
</feature>
<dbReference type="PANTHER" id="PTHR30238">
    <property type="entry name" value="MEMBRANE BOUND PREDICTED REDOX MODULATOR"/>
    <property type="match status" value="1"/>
</dbReference>
<dbReference type="Pfam" id="PF03741">
    <property type="entry name" value="TerC"/>
    <property type="match status" value="1"/>
</dbReference>
<evidence type="ECO:0000256" key="1">
    <source>
        <dbReference type="ARBA" id="ARBA00004141"/>
    </source>
</evidence>
<protein>
    <recommendedName>
        <fullName evidence="9">Integral membrane protein TerC</fullName>
    </recommendedName>
</protein>
<dbReference type="OrthoDB" id="9807970at2"/>
<organism evidence="7 8">
    <name type="scientific">Acetobacter aceti</name>
    <dbReference type="NCBI Taxonomy" id="435"/>
    <lineage>
        <taxon>Bacteria</taxon>
        <taxon>Pseudomonadati</taxon>
        <taxon>Pseudomonadota</taxon>
        <taxon>Alphaproteobacteria</taxon>
        <taxon>Acetobacterales</taxon>
        <taxon>Acetobacteraceae</taxon>
        <taxon>Acetobacter</taxon>
        <taxon>Acetobacter subgen. Acetobacter</taxon>
    </lineage>
</organism>
<proteinExistence type="inferred from homology"/>
<gene>
    <name evidence="7" type="ORF">A0U92_06960</name>
</gene>
<dbReference type="AlphaFoldDB" id="A0A1U9KFK2"/>
<accession>A0A1U9KFK2</accession>
<evidence type="ECO:0000256" key="3">
    <source>
        <dbReference type="ARBA" id="ARBA00022692"/>
    </source>
</evidence>
<keyword evidence="4 6" id="KW-1133">Transmembrane helix</keyword>
<evidence type="ECO:0000313" key="8">
    <source>
        <dbReference type="Proteomes" id="UP000188937"/>
    </source>
</evidence>
<evidence type="ECO:0000256" key="6">
    <source>
        <dbReference type="SAM" id="Phobius"/>
    </source>
</evidence>
<comment type="similarity">
    <text evidence="2">Belongs to the TerC family.</text>
</comment>
<feature type="transmembrane region" description="Helical" evidence="6">
    <location>
        <begin position="42"/>
        <end position="61"/>
    </location>
</feature>
<evidence type="ECO:0008006" key="9">
    <source>
        <dbReference type="Google" id="ProtNLM"/>
    </source>
</evidence>
<dbReference type="KEGG" id="aace:A0U92_06960"/>
<keyword evidence="3 6" id="KW-0812">Transmembrane</keyword>
<dbReference type="Proteomes" id="UP000188937">
    <property type="component" value="Chromosome"/>
</dbReference>
<comment type="subcellular location">
    <subcellularLocation>
        <location evidence="1">Membrane</location>
        <topology evidence="1">Multi-pass membrane protein</topology>
    </subcellularLocation>
</comment>
<name>A0A1U9KFK2_ACEAC</name>
<dbReference type="InterPro" id="IPR022301">
    <property type="entry name" value="Integral_membrane_YjbE"/>
</dbReference>
<sequence length="196" mass="20865">MLSLSSLTALVQVVLIDITLAGDNAIVVGLAVRKLETKQRRIAVFIGVAAAALIRLGLALIATQLLGIIGLRFAGGLLLLWVCWKMYRELQTSEDHDGDSNPTSGGLRSAITRIIIADLSMSLDNVLAVAGAAGEHIWVLVSGLAISILLMAFAATMIARLLERFRWIAWIGLLVVFGVAVELVYKGGGEVLGQFS</sequence>
<reference evidence="7 8" key="1">
    <citation type="submission" date="2016-03" db="EMBL/GenBank/DDBJ databases">
        <title>Acetic acid bacteria sequencing.</title>
        <authorList>
            <person name="Brandt J."/>
            <person name="Jakob F."/>
            <person name="Vogel R.F."/>
        </authorList>
    </citation>
    <scope>NUCLEOTIDE SEQUENCE [LARGE SCALE GENOMIC DNA]</scope>
    <source>
        <strain evidence="7 8">TMW2.1153</strain>
    </source>
</reference>
<dbReference type="RefSeq" id="WP_077812605.1">
    <property type="nucleotide sequence ID" value="NZ_CP014692.1"/>
</dbReference>
<feature type="transmembrane region" description="Helical" evidence="6">
    <location>
        <begin position="6"/>
        <end position="30"/>
    </location>
</feature>
<dbReference type="STRING" id="435.A0U92_06960"/>
<keyword evidence="5 6" id="KW-0472">Membrane</keyword>
<dbReference type="InterPro" id="IPR005496">
    <property type="entry name" value="Integral_membrane_TerC"/>
</dbReference>
<evidence type="ECO:0000256" key="2">
    <source>
        <dbReference type="ARBA" id="ARBA00007511"/>
    </source>
</evidence>
<dbReference type="eggNOG" id="COG0861">
    <property type="taxonomic scope" value="Bacteria"/>
</dbReference>
<dbReference type="GO" id="GO:0016020">
    <property type="term" value="C:membrane"/>
    <property type="evidence" value="ECO:0007669"/>
    <property type="project" value="UniProtKB-SubCell"/>
</dbReference>
<evidence type="ECO:0000313" key="7">
    <source>
        <dbReference type="EMBL" id="AQS84562.1"/>
    </source>
</evidence>
<dbReference type="PANTHER" id="PTHR30238:SF4">
    <property type="entry name" value="SLL1022 PROTEIN"/>
    <property type="match status" value="1"/>
</dbReference>
<feature type="transmembrane region" description="Helical" evidence="6">
    <location>
        <begin position="167"/>
        <end position="185"/>
    </location>
</feature>
<keyword evidence="8" id="KW-1185">Reference proteome</keyword>
<dbReference type="EMBL" id="CP014692">
    <property type="protein sequence ID" value="AQS84562.1"/>
    <property type="molecule type" value="Genomic_DNA"/>
</dbReference>
<evidence type="ECO:0000256" key="5">
    <source>
        <dbReference type="ARBA" id="ARBA00023136"/>
    </source>
</evidence>
<evidence type="ECO:0000256" key="4">
    <source>
        <dbReference type="ARBA" id="ARBA00022989"/>
    </source>
</evidence>
<dbReference type="NCBIfam" id="TIGR03717">
    <property type="entry name" value="R_switched_YjbE"/>
    <property type="match status" value="1"/>
</dbReference>